<dbReference type="Proteomes" id="UP001214976">
    <property type="component" value="Unassembled WGS sequence"/>
</dbReference>
<dbReference type="InterPro" id="IPR010662">
    <property type="entry name" value="RBBP9/YdeN"/>
</dbReference>
<dbReference type="EMBL" id="JARQTW010000009">
    <property type="protein sequence ID" value="MDG2950155.1"/>
    <property type="molecule type" value="Genomic_DNA"/>
</dbReference>
<reference evidence="1" key="1">
    <citation type="submission" date="2023-03" db="EMBL/GenBank/DDBJ databases">
        <title>Classification of Bisgaard taxon 6 and taxon 10 as Exercitatus varius gen. nov., spec. nov.</title>
        <authorList>
            <person name="Christensen H."/>
        </authorList>
    </citation>
    <scope>NUCLEOTIDE SEQUENCE</scope>
    <source>
        <strain evidence="1">86116</strain>
    </source>
</reference>
<dbReference type="AlphaFoldDB" id="A0AAW6Q9E8"/>
<comment type="caution">
    <text evidence="1">The sequence shown here is derived from an EMBL/GenBank/DDBJ whole genome shotgun (WGS) entry which is preliminary data.</text>
</comment>
<evidence type="ECO:0000313" key="2">
    <source>
        <dbReference type="Proteomes" id="UP001214976"/>
    </source>
</evidence>
<accession>A0AAW6Q9E8</accession>
<dbReference type="SUPFAM" id="SSF53474">
    <property type="entry name" value="alpha/beta-Hydrolases"/>
    <property type="match status" value="1"/>
</dbReference>
<sequence length="184" mass="20831">MQKRVFITHGYTANSQKHWFPWLKVRLENEGFSVKVFDMPEADKPNPAIWLAHHRANIPNVSAQDIFIGHSLGCIATLRFLAQQNRPVGGLILVAGFDQTLPNLPELNDFTVQQPDYAALIRRIPQRTVIASLDDNVVNPAFSEQLAANLQAKYITTQGYKHFTEHHGVTQLPLVYDEIMAFAR</sequence>
<dbReference type="Gene3D" id="3.40.50.1820">
    <property type="entry name" value="alpha/beta hydrolase"/>
    <property type="match status" value="1"/>
</dbReference>
<organism evidence="1 2">
    <name type="scientific">Exercitatus varius</name>
    <dbReference type="NCBI Taxonomy" id="67857"/>
    <lineage>
        <taxon>Bacteria</taxon>
        <taxon>Pseudomonadati</taxon>
        <taxon>Pseudomonadota</taxon>
        <taxon>Gammaproteobacteria</taxon>
        <taxon>Pasteurellales</taxon>
        <taxon>Pasteurellaceae</taxon>
        <taxon>Exercitatus</taxon>
    </lineage>
</organism>
<name>A0AAW6Q9E8_9PAST</name>
<protein>
    <submittedName>
        <fullName evidence="1">Alpha/beta hydrolase</fullName>
    </submittedName>
</protein>
<gene>
    <name evidence="1" type="ORF">P7M15_06420</name>
</gene>
<keyword evidence="1" id="KW-0378">Hydrolase</keyword>
<evidence type="ECO:0000313" key="1">
    <source>
        <dbReference type="EMBL" id="MDG2950155.1"/>
    </source>
</evidence>
<dbReference type="RefSeq" id="WP_317477215.1">
    <property type="nucleotide sequence ID" value="NZ_JARQTW010000009.1"/>
</dbReference>
<dbReference type="Pfam" id="PF06821">
    <property type="entry name" value="Ser_hydrolase"/>
    <property type="match status" value="1"/>
</dbReference>
<dbReference type="PANTHER" id="PTHR15394">
    <property type="entry name" value="SERINE HYDROLASE RBBP9"/>
    <property type="match status" value="1"/>
</dbReference>
<proteinExistence type="predicted"/>
<dbReference type="InterPro" id="IPR029058">
    <property type="entry name" value="AB_hydrolase_fold"/>
</dbReference>
<dbReference type="GO" id="GO:0016787">
    <property type="term" value="F:hydrolase activity"/>
    <property type="evidence" value="ECO:0007669"/>
    <property type="project" value="UniProtKB-KW"/>
</dbReference>
<dbReference type="PANTHER" id="PTHR15394:SF3">
    <property type="entry name" value="SERINE HYDROLASE RBBP9"/>
    <property type="match status" value="1"/>
</dbReference>